<feature type="domain" description="Ig-like" evidence="3">
    <location>
        <begin position="173"/>
        <end position="277"/>
    </location>
</feature>
<evidence type="ECO:0000313" key="4">
    <source>
        <dbReference type="EMBL" id="PIK34157.1"/>
    </source>
</evidence>
<evidence type="ECO:0000256" key="2">
    <source>
        <dbReference type="SAM" id="Phobius"/>
    </source>
</evidence>
<name>A0A2G8JEH6_STIJA</name>
<proteinExistence type="predicted"/>
<keyword evidence="2" id="KW-1133">Transmembrane helix</keyword>
<evidence type="ECO:0000259" key="3">
    <source>
        <dbReference type="PROSITE" id="PS50835"/>
    </source>
</evidence>
<dbReference type="PANTHER" id="PTHR46312">
    <property type="entry name" value="NACHT DOMAIN-CONTAINING PROTEIN"/>
    <property type="match status" value="1"/>
</dbReference>
<dbReference type="EMBL" id="MRZV01002266">
    <property type="protein sequence ID" value="PIK34157.1"/>
    <property type="molecule type" value="Genomic_DNA"/>
</dbReference>
<reference evidence="4 5" key="1">
    <citation type="journal article" date="2017" name="PLoS Biol.">
        <title>The sea cucumber genome provides insights into morphological evolution and visceral regeneration.</title>
        <authorList>
            <person name="Zhang X."/>
            <person name="Sun L."/>
            <person name="Yuan J."/>
            <person name="Sun Y."/>
            <person name="Gao Y."/>
            <person name="Zhang L."/>
            <person name="Li S."/>
            <person name="Dai H."/>
            <person name="Hamel J.F."/>
            <person name="Liu C."/>
            <person name="Yu Y."/>
            <person name="Liu S."/>
            <person name="Lin W."/>
            <person name="Guo K."/>
            <person name="Jin S."/>
            <person name="Xu P."/>
            <person name="Storey K.B."/>
            <person name="Huan P."/>
            <person name="Zhang T."/>
            <person name="Zhou Y."/>
            <person name="Zhang J."/>
            <person name="Lin C."/>
            <person name="Li X."/>
            <person name="Xing L."/>
            <person name="Huo D."/>
            <person name="Sun M."/>
            <person name="Wang L."/>
            <person name="Mercier A."/>
            <person name="Li F."/>
            <person name="Yang H."/>
            <person name="Xiang J."/>
        </authorList>
    </citation>
    <scope>NUCLEOTIDE SEQUENCE [LARGE SCALE GENOMIC DNA]</scope>
    <source>
        <strain evidence="4">Shaxun</strain>
        <tissue evidence="4">Muscle</tissue>
    </source>
</reference>
<dbReference type="AlphaFoldDB" id="A0A2G8JEH6"/>
<dbReference type="SUPFAM" id="SSF48726">
    <property type="entry name" value="Immunoglobulin"/>
    <property type="match status" value="1"/>
</dbReference>
<dbReference type="Proteomes" id="UP000230750">
    <property type="component" value="Unassembled WGS sequence"/>
</dbReference>
<dbReference type="InterPro" id="IPR007111">
    <property type="entry name" value="NACHT_NTPase"/>
</dbReference>
<dbReference type="InterPro" id="IPR036179">
    <property type="entry name" value="Ig-like_dom_sf"/>
</dbReference>
<dbReference type="PANTHER" id="PTHR46312:SF2">
    <property type="entry name" value="NUCLEOTIDE-BINDING OLIGOMERIZATION DOMAIN-CONTAINING PROTEIN 2-LIKE"/>
    <property type="match status" value="1"/>
</dbReference>
<dbReference type="InterPro" id="IPR013783">
    <property type="entry name" value="Ig-like_fold"/>
</dbReference>
<protein>
    <recommendedName>
        <fullName evidence="3">Ig-like domain-containing protein</fullName>
    </recommendedName>
</protein>
<evidence type="ECO:0000313" key="5">
    <source>
        <dbReference type="Proteomes" id="UP000230750"/>
    </source>
</evidence>
<dbReference type="Pfam" id="PF08205">
    <property type="entry name" value="C2-set_2"/>
    <property type="match status" value="1"/>
</dbReference>
<dbReference type="Pfam" id="PF05729">
    <property type="entry name" value="NACHT"/>
    <property type="match status" value="1"/>
</dbReference>
<keyword evidence="5" id="KW-1185">Reference proteome</keyword>
<feature type="transmembrane region" description="Helical" evidence="2">
    <location>
        <begin position="293"/>
        <end position="318"/>
    </location>
</feature>
<keyword evidence="2" id="KW-0472">Membrane</keyword>
<dbReference type="InterPro" id="IPR027417">
    <property type="entry name" value="P-loop_NTPase"/>
</dbReference>
<dbReference type="PROSITE" id="PS50835">
    <property type="entry name" value="IG_LIKE"/>
    <property type="match status" value="1"/>
</dbReference>
<organism evidence="4 5">
    <name type="scientific">Stichopus japonicus</name>
    <name type="common">Sea cucumber</name>
    <dbReference type="NCBI Taxonomy" id="307972"/>
    <lineage>
        <taxon>Eukaryota</taxon>
        <taxon>Metazoa</taxon>
        <taxon>Echinodermata</taxon>
        <taxon>Eleutherozoa</taxon>
        <taxon>Echinozoa</taxon>
        <taxon>Holothuroidea</taxon>
        <taxon>Aspidochirotacea</taxon>
        <taxon>Aspidochirotida</taxon>
        <taxon>Stichopodidae</taxon>
        <taxon>Apostichopus</taxon>
    </lineage>
</organism>
<keyword evidence="1" id="KW-1015">Disulfide bond</keyword>
<dbReference type="Gene3D" id="2.60.40.10">
    <property type="entry name" value="Immunoglobulins"/>
    <property type="match status" value="2"/>
</dbReference>
<sequence>MTQLRWLRLTGGEEEAISSSESVTSASNITFDSMSEVSLSTLEISTVALLECRTENNEVHRSNQVLVFLSDGNPLSSSSTSVYFEKNKQSKLSCKTFYENTIVWTTDLNQTVAFGTPKGKHVFETFKTDFHLADDGSLIIQLTKIHHEGTYTCHSTDGKVHSTNLTVFVPPTPSYILSEKCPPLGNCVVPSPKESSITCKVPDHRPQVEIEWTTQNQDMIKFTKQSSVANTDSHLFMVTSTLHYELTEFISCSDVAVISCNAKGLIKDLFHSSKTIMIKPESCDEDINSSPNVILTVLLTSLAVILIATVATGLYYCFKERRNLEVESNASPGEERELEVLMPTGQEHLAANSTDIRTQFIEDLKITYKQWISLTYNNIWRQNCGYIYVPNEIVVWKVKKMSTTEDGSTHLKNGTELLSYLQKNGQNAILEGETGHGKTSFAIHIVKEWIETSLKQKFPIVCFLSLKHMNDDEDISKCILRQLLPTGSRMTDAEVKSMLEKEEKILIIFDDFEAYSKCSNPSSEVHSLMMKDK</sequence>
<dbReference type="InterPro" id="IPR013162">
    <property type="entry name" value="CD80_C2-set"/>
</dbReference>
<comment type="caution">
    <text evidence="4">The sequence shown here is derived from an EMBL/GenBank/DDBJ whole genome shotgun (WGS) entry which is preliminary data.</text>
</comment>
<keyword evidence="2" id="KW-0812">Transmembrane</keyword>
<evidence type="ECO:0000256" key="1">
    <source>
        <dbReference type="ARBA" id="ARBA00023157"/>
    </source>
</evidence>
<dbReference type="Gene3D" id="3.40.50.300">
    <property type="entry name" value="P-loop containing nucleotide triphosphate hydrolases"/>
    <property type="match status" value="1"/>
</dbReference>
<accession>A0A2G8JEH6</accession>
<dbReference type="InterPro" id="IPR007110">
    <property type="entry name" value="Ig-like_dom"/>
</dbReference>
<dbReference type="SUPFAM" id="SSF52540">
    <property type="entry name" value="P-loop containing nucleoside triphosphate hydrolases"/>
    <property type="match status" value="1"/>
</dbReference>
<gene>
    <name evidence="4" type="ORF">BSL78_29026</name>
</gene>
<dbReference type="OrthoDB" id="120976at2759"/>